<sequence length="37" mass="4065">MRRTSQWRQSAGLVPFASLPVFISCAQAAEATLQDVQ</sequence>
<comment type="caution">
    <text evidence="1">The sequence shown here is derived from an EMBL/GenBank/DDBJ whole genome shotgun (WGS) entry which is preliminary data.</text>
</comment>
<evidence type="ECO:0000313" key="2">
    <source>
        <dbReference type="Proteomes" id="UP000324222"/>
    </source>
</evidence>
<organism evidence="1 2">
    <name type="scientific">Portunus trituberculatus</name>
    <name type="common">Swimming crab</name>
    <name type="synonym">Neptunus trituberculatus</name>
    <dbReference type="NCBI Taxonomy" id="210409"/>
    <lineage>
        <taxon>Eukaryota</taxon>
        <taxon>Metazoa</taxon>
        <taxon>Ecdysozoa</taxon>
        <taxon>Arthropoda</taxon>
        <taxon>Crustacea</taxon>
        <taxon>Multicrustacea</taxon>
        <taxon>Malacostraca</taxon>
        <taxon>Eumalacostraca</taxon>
        <taxon>Eucarida</taxon>
        <taxon>Decapoda</taxon>
        <taxon>Pleocyemata</taxon>
        <taxon>Brachyura</taxon>
        <taxon>Eubrachyura</taxon>
        <taxon>Portunoidea</taxon>
        <taxon>Portunidae</taxon>
        <taxon>Portuninae</taxon>
        <taxon>Portunus</taxon>
    </lineage>
</organism>
<dbReference type="AlphaFoldDB" id="A0A5B7IQP0"/>
<accession>A0A5B7IQP0</accession>
<proteinExistence type="predicted"/>
<keyword evidence="2" id="KW-1185">Reference proteome</keyword>
<dbReference type="EMBL" id="VSRR010075790">
    <property type="protein sequence ID" value="MPC87841.1"/>
    <property type="molecule type" value="Genomic_DNA"/>
</dbReference>
<reference evidence="1 2" key="1">
    <citation type="submission" date="2019-05" db="EMBL/GenBank/DDBJ databases">
        <title>Another draft genome of Portunus trituberculatus and its Hox gene families provides insights of decapod evolution.</title>
        <authorList>
            <person name="Jeong J.-H."/>
            <person name="Song I."/>
            <person name="Kim S."/>
            <person name="Choi T."/>
            <person name="Kim D."/>
            <person name="Ryu S."/>
            <person name="Kim W."/>
        </authorList>
    </citation>
    <scope>NUCLEOTIDE SEQUENCE [LARGE SCALE GENOMIC DNA]</scope>
    <source>
        <tissue evidence="1">Muscle</tissue>
    </source>
</reference>
<name>A0A5B7IQP0_PORTR</name>
<evidence type="ECO:0000313" key="1">
    <source>
        <dbReference type="EMBL" id="MPC87841.1"/>
    </source>
</evidence>
<dbReference type="PROSITE" id="PS51257">
    <property type="entry name" value="PROKAR_LIPOPROTEIN"/>
    <property type="match status" value="1"/>
</dbReference>
<gene>
    <name evidence="1" type="ORF">E2C01_082720</name>
</gene>
<dbReference type="Proteomes" id="UP000324222">
    <property type="component" value="Unassembled WGS sequence"/>
</dbReference>
<protein>
    <submittedName>
        <fullName evidence="1">Uncharacterized protein</fullName>
    </submittedName>
</protein>